<organism evidence="1 2">
    <name type="scientific">Parabacteroides segnis</name>
    <dbReference type="NCBI Taxonomy" id="2763058"/>
    <lineage>
        <taxon>Bacteria</taxon>
        <taxon>Pseudomonadati</taxon>
        <taxon>Bacteroidota</taxon>
        <taxon>Bacteroidia</taxon>
        <taxon>Bacteroidales</taxon>
        <taxon>Tannerellaceae</taxon>
        <taxon>Parabacteroides</taxon>
    </lineage>
</organism>
<dbReference type="RefSeq" id="WP_186960150.1">
    <property type="nucleotide sequence ID" value="NZ_JACOOI010000016.1"/>
</dbReference>
<keyword evidence="2" id="KW-1185">Reference proteome</keyword>
<dbReference type="EMBL" id="JACOOI010000016">
    <property type="protein sequence ID" value="MBC5644248.1"/>
    <property type="molecule type" value="Genomic_DNA"/>
</dbReference>
<evidence type="ECO:0000313" key="1">
    <source>
        <dbReference type="EMBL" id="MBC5644248.1"/>
    </source>
</evidence>
<accession>A0ABR7E506</accession>
<dbReference type="InterPro" id="IPR013320">
    <property type="entry name" value="ConA-like_dom_sf"/>
</dbReference>
<dbReference type="Pfam" id="PF13385">
    <property type="entry name" value="Laminin_G_3"/>
    <property type="match status" value="1"/>
</dbReference>
<evidence type="ECO:0000313" key="2">
    <source>
        <dbReference type="Proteomes" id="UP000644010"/>
    </source>
</evidence>
<dbReference type="Proteomes" id="UP000644010">
    <property type="component" value="Unassembled WGS sequence"/>
</dbReference>
<dbReference type="SUPFAM" id="SSF49899">
    <property type="entry name" value="Concanavalin A-like lectins/glucanases"/>
    <property type="match status" value="1"/>
</dbReference>
<comment type="caution">
    <text evidence="1">The sequence shown here is derived from an EMBL/GenBank/DDBJ whole genome shotgun (WGS) entry which is preliminary data.</text>
</comment>
<sequence>MSRRRFMGKSNGLLHLWKLDGDLLDAVGGVNGTADGSITYETGKFGKKCAKLVNSANIRVDLDRTLRQYTVQAWVKCLSSVDGSAIIFSRTSNVNSYGFYFDKYDSRNAIALMATENNNGQIGWSWGTYTNWQLYTFTSDGSTLRCYINGVLQSVKFTYGNAYTYLKFIDNTRIGRDTYSSSRNINGYIQQVMIWDKALSQSDIQKYYNNGNGLEI</sequence>
<gene>
    <name evidence="1" type="ORF">H8S77_15305</name>
</gene>
<dbReference type="Gene3D" id="2.60.120.200">
    <property type="match status" value="1"/>
</dbReference>
<name>A0ABR7E506_9BACT</name>
<proteinExistence type="predicted"/>
<reference evidence="1 2" key="1">
    <citation type="submission" date="2020-08" db="EMBL/GenBank/DDBJ databases">
        <title>Genome public.</title>
        <authorList>
            <person name="Liu C."/>
            <person name="Sun Q."/>
        </authorList>
    </citation>
    <scope>NUCLEOTIDE SEQUENCE [LARGE SCALE GENOMIC DNA]</scope>
    <source>
        <strain evidence="1 2">BX2</strain>
    </source>
</reference>
<protein>
    <submittedName>
        <fullName evidence="1">LamG domain-containing protein</fullName>
    </submittedName>
</protein>